<dbReference type="STRING" id="930990.A0A067LU85"/>
<dbReference type="GO" id="GO:0004674">
    <property type="term" value="F:protein serine/threonine kinase activity"/>
    <property type="evidence" value="ECO:0007669"/>
    <property type="project" value="UniProtKB-KW"/>
</dbReference>
<evidence type="ECO:0000256" key="7">
    <source>
        <dbReference type="ARBA" id="ARBA00047899"/>
    </source>
</evidence>
<accession>A0A067LU85</accession>
<dbReference type="Pfam" id="PF00069">
    <property type="entry name" value="Pkinase"/>
    <property type="match status" value="1"/>
</dbReference>
<comment type="catalytic activity">
    <reaction evidence="7">
        <text>L-threonyl-[protein] + ATP = O-phospho-L-threonyl-[protein] + ADP + H(+)</text>
        <dbReference type="Rhea" id="RHEA:46608"/>
        <dbReference type="Rhea" id="RHEA-COMP:11060"/>
        <dbReference type="Rhea" id="RHEA-COMP:11605"/>
        <dbReference type="ChEBI" id="CHEBI:15378"/>
        <dbReference type="ChEBI" id="CHEBI:30013"/>
        <dbReference type="ChEBI" id="CHEBI:30616"/>
        <dbReference type="ChEBI" id="CHEBI:61977"/>
        <dbReference type="ChEBI" id="CHEBI:456216"/>
        <dbReference type="EC" id="2.7.11.1"/>
    </reaction>
</comment>
<dbReference type="OrthoDB" id="4062651at2759"/>
<evidence type="ECO:0000256" key="3">
    <source>
        <dbReference type="ARBA" id="ARBA00022679"/>
    </source>
</evidence>
<keyword evidence="4" id="KW-0547">Nucleotide-binding</keyword>
<keyword evidence="11" id="KW-1185">Reference proteome</keyword>
<keyword evidence="5" id="KW-0418">Kinase</keyword>
<dbReference type="InterPro" id="IPR000719">
    <property type="entry name" value="Prot_kinase_dom"/>
</dbReference>
<keyword evidence="6" id="KW-0067">ATP-binding</keyword>
<evidence type="ECO:0000313" key="11">
    <source>
        <dbReference type="Proteomes" id="UP000027195"/>
    </source>
</evidence>
<dbReference type="GO" id="GO:0035556">
    <property type="term" value="P:intracellular signal transduction"/>
    <property type="evidence" value="ECO:0007669"/>
    <property type="project" value="TreeGrafter"/>
</dbReference>
<keyword evidence="2" id="KW-0723">Serine/threonine-protein kinase</keyword>
<evidence type="ECO:0000256" key="1">
    <source>
        <dbReference type="ARBA" id="ARBA00012513"/>
    </source>
</evidence>
<dbReference type="EC" id="2.7.11.1" evidence="1"/>
<dbReference type="Gene3D" id="1.10.510.10">
    <property type="entry name" value="Transferase(Phosphotransferase) domain 1"/>
    <property type="match status" value="1"/>
</dbReference>
<dbReference type="PANTHER" id="PTHR24356:SF1">
    <property type="entry name" value="SERINE_THREONINE-PROTEIN KINASE GREATWALL"/>
    <property type="match status" value="1"/>
</dbReference>
<dbReference type="HOGENOM" id="CLU_1834843_0_0_1"/>
<evidence type="ECO:0000256" key="5">
    <source>
        <dbReference type="ARBA" id="ARBA00022777"/>
    </source>
</evidence>
<dbReference type="AlphaFoldDB" id="A0A067LU85"/>
<organism evidence="10 11">
    <name type="scientific">Botryobasidium botryosum (strain FD-172 SS1)</name>
    <dbReference type="NCBI Taxonomy" id="930990"/>
    <lineage>
        <taxon>Eukaryota</taxon>
        <taxon>Fungi</taxon>
        <taxon>Dikarya</taxon>
        <taxon>Basidiomycota</taxon>
        <taxon>Agaricomycotina</taxon>
        <taxon>Agaricomycetes</taxon>
        <taxon>Cantharellales</taxon>
        <taxon>Botryobasidiaceae</taxon>
        <taxon>Botryobasidium</taxon>
    </lineage>
</organism>
<evidence type="ECO:0000256" key="8">
    <source>
        <dbReference type="ARBA" id="ARBA00048679"/>
    </source>
</evidence>
<dbReference type="PROSITE" id="PS00108">
    <property type="entry name" value="PROTEIN_KINASE_ST"/>
    <property type="match status" value="1"/>
</dbReference>
<dbReference type="PROSITE" id="PS50011">
    <property type="entry name" value="PROTEIN_KINASE_DOM"/>
    <property type="match status" value="1"/>
</dbReference>
<proteinExistence type="predicted"/>
<dbReference type="GO" id="GO:0005524">
    <property type="term" value="F:ATP binding"/>
    <property type="evidence" value="ECO:0007669"/>
    <property type="project" value="UniProtKB-KW"/>
</dbReference>
<gene>
    <name evidence="10" type="ORF">BOTBODRAFT_60396</name>
</gene>
<dbReference type="InterPro" id="IPR011009">
    <property type="entry name" value="Kinase-like_dom_sf"/>
</dbReference>
<dbReference type="InParanoid" id="A0A067LU85"/>
<dbReference type="SUPFAM" id="SSF56112">
    <property type="entry name" value="Protein kinase-like (PK-like)"/>
    <property type="match status" value="1"/>
</dbReference>
<evidence type="ECO:0000259" key="9">
    <source>
        <dbReference type="PROSITE" id="PS50011"/>
    </source>
</evidence>
<dbReference type="PANTHER" id="PTHR24356">
    <property type="entry name" value="SERINE/THREONINE-PROTEIN KINASE"/>
    <property type="match status" value="1"/>
</dbReference>
<sequence length="137" mass="15472">MSPVCAIAAQMKIYVPRLRESRAARLLHKLHSLKVLPGLAHLYECGFVHGDIKPDNILLTSAGRIKIVDFGLAYVLDRPTSRTYLACGIPDPIDPDIYSLGRTAEWLQEYALRRSVSISRDWDHFVKCCKVKHEAGR</sequence>
<name>A0A067LU85_BOTB1</name>
<reference evidence="11" key="1">
    <citation type="journal article" date="2014" name="Proc. Natl. Acad. Sci. U.S.A.">
        <title>Extensive sampling of basidiomycete genomes demonstrates inadequacy of the white-rot/brown-rot paradigm for wood decay fungi.</title>
        <authorList>
            <person name="Riley R."/>
            <person name="Salamov A.A."/>
            <person name="Brown D.W."/>
            <person name="Nagy L.G."/>
            <person name="Floudas D."/>
            <person name="Held B.W."/>
            <person name="Levasseur A."/>
            <person name="Lombard V."/>
            <person name="Morin E."/>
            <person name="Otillar R."/>
            <person name="Lindquist E.A."/>
            <person name="Sun H."/>
            <person name="LaButti K.M."/>
            <person name="Schmutz J."/>
            <person name="Jabbour D."/>
            <person name="Luo H."/>
            <person name="Baker S.E."/>
            <person name="Pisabarro A.G."/>
            <person name="Walton J.D."/>
            <person name="Blanchette R.A."/>
            <person name="Henrissat B."/>
            <person name="Martin F."/>
            <person name="Cullen D."/>
            <person name="Hibbett D.S."/>
            <person name="Grigoriev I.V."/>
        </authorList>
    </citation>
    <scope>NUCLEOTIDE SEQUENCE [LARGE SCALE GENOMIC DNA]</scope>
    <source>
        <strain evidence="11">FD-172 SS1</strain>
    </source>
</reference>
<feature type="domain" description="Protein kinase" evidence="9">
    <location>
        <begin position="1"/>
        <end position="137"/>
    </location>
</feature>
<evidence type="ECO:0000256" key="4">
    <source>
        <dbReference type="ARBA" id="ARBA00022741"/>
    </source>
</evidence>
<comment type="catalytic activity">
    <reaction evidence="8">
        <text>L-seryl-[protein] + ATP = O-phospho-L-seryl-[protein] + ADP + H(+)</text>
        <dbReference type="Rhea" id="RHEA:17989"/>
        <dbReference type="Rhea" id="RHEA-COMP:9863"/>
        <dbReference type="Rhea" id="RHEA-COMP:11604"/>
        <dbReference type="ChEBI" id="CHEBI:15378"/>
        <dbReference type="ChEBI" id="CHEBI:29999"/>
        <dbReference type="ChEBI" id="CHEBI:30616"/>
        <dbReference type="ChEBI" id="CHEBI:83421"/>
        <dbReference type="ChEBI" id="CHEBI:456216"/>
        <dbReference type="EC" id="2.7.11.1"/>
    </reaction>
</comment>
<dbReference type="InterPro" id="IPR050236">
    <property type="entry name" value="Ser_Thr_kinase_AGC"/>
</dbReference>
<evidence type="ECO:0000313" key="10">
    <source>
        <dbReference type="EMBL" id="KDQ06833.1"/>
    </source>
</evidence>
<evidence type="ECO:0000256" key="6">
    <source>
        <dbReference type="ARBA" id="ARBA00022840"/>
    </source>
</evidence>
<protein>
    <recommendedName>
        <fullName evidence="1">non-specific serine/threonine protein kinase</fullName>
        <ecNumber evidence="1">2.7.11.1</ecNumber>
    </recommendedName>
</protein>
<keyword evidence="3" id="KW-0808">Transferase</keyword>
<dbReference type="InterPro" id="IPR008271">
    <property type="entry name" value="Ser/Thr_kinase_AS"/>
</dbReference>
<dbReference type="Proteomes" id="UP000027195">
    <property type="component" value="Unassembled WGS sequence"/>
</dbReference>
<evidence type="ECO:0000256" key="2">
    <source>
        <dbReference type="ARBA" id="ARBA00022527"/>
    </source>
</evidence>
<dbReference type="EMBL" id="KL198122">
    <property type="protein sequence ID" value="KDQ06833.1"/>
    <property type="molecule type" value="Genomic_DNA"/>
</dbReference>